<dbReference type="OrthoDB" id="5831858at2759"/>
<feature type="compositionally biased region" description="Basic and acidic residues" evidence="1">
    <location>
        <begin position="211"/>
        <end position="225"/>
    </location>
</feature>
<dbReference type="AlphaFoldDB" id="A0A7I4Y6F4"/>
<protein>
    <submittedName>
        <fullName evidence="4">RNase_Zc3h12a_2 domain-containing protein</fullName>
    </submittedName>
</protein>
<feature type="compositionally biased region" description="Basic and acidic residues" evidence="1">
    <location>
        <begin position="234"/>
        <end position="249"/>
    </location>
</feature>
<feature type="compositionally biased region" description="Basic and acidic residues" evidence="1">
    <location>
        <begin position="298"/>
        <end position="314"/>
    </location>
</feature>
<evidence type="ECO:0000259" key="2">
    <source>
        <dbReference type="Pfam" id="PF14626"/>
    </source>
</evidence>
<reference evidence="4" key="1">
    <citation type="submission" date="2020-12" db="UniProtKB">
        <authorList>
            <consortium name="WormBaseParasite"/>
        </authorList>
    </citation>
    <scope>IDENTIFICATION</scope>
    <source>
        <strain evidence="4">MHco3</strain>
    </source>
</reference>
<sequence length="660" mass="74661">MTTSSEDPRSSDAQNQQPILRFSSSESSTSNTMPQTEEDSGEEWAECRTSSNTPDKVAFAKEVLREKLLVGENSQSLFAKGMRTRSDREEHSASVPPSVHEPTSKSDRSKIFVGGALFGAGFPTRPPSSDDAVGFPKEEEYRLPRYREASDSEWDALAEQDRQKRQKADNASRNVSAPRNVRRKGTSATRSRSEVPKNPEPPTSRSTGNFYERRSDYRYEEENYQSRRNTQAMARDDDFFTGRSRREEPTQQSRQNLVFKNYSGNTSRNRRTVSKMDFMNACRQLIGSESEDESSSDDIDRKKEGGFGARRTDSKSPVECYLPIRPTCSSSFLINKFVNADLSAGIECSEVRRAGDAAHIDDLLHNIVYEYFSSTTFSLGTLSVIVDLYQFPPALSSRLADRLLRPVIIDGCAVSGCFDKEYSVYWGRIRDTKKLAWTPCKVLSMKPICQCLAEFLLRGHKVTILLPAYYRDASFNDLRSKVDDVEALNVLLNLNVIQFIDNTRGLSVMDEIRAQVDKVDGLLVSSGSFDVRDEWQHTSSFNSNPSGKNSTLPTAFTKASKRMLTPIFFGRNQDMTIVYTFQTKEDGTWRSIPESVLCYYEPRIDSNRNIDDAGRVCQQLLFEDQIKLLVALKDLFEWSCLHRRGISALLRLNFLATVSA</sequence>
<evidence type="ECO:0000313" key="4">
    <source>
        <dbReference type="WBParaSite" id="HCON_00051800-00001"/>
    </source>
</evidence>
<dbReference type="Pfam" id="PF14626">
    <property type="entry name" value="RNase_Zc3h12a_2"/>
    <property type="match status" value="1"/>
</dbReference>
<dbReference type="InterPro" id="IPR028079">
    <property type="entry name" value="RNase_Zc3h12a_2"/>
</dbReference>
<feature type="region of interest" description="Disordered" evidence="1">
    <location>
        <begin position="287"/>
        <end position="314"/>
    </location>
</feature>
<feature type="compositionally biased region" description="Basic and acidic residues" evidence="1">
    <location>
        <begin position="136"/>
        <end position="150"/>
    </location>
</feature>
<dbReference type="Proteomes" id="UP000025227">
    <property type="component" value="Unplaced"/>
</dbReference>
<feature type="compositionally biased region" description="Polar residues" evidence="1">
    <location>
        <begin position="250"/>
        <end position="267"/>
    </location>
</feature>
<organism evidence="3 4">
    <name type="scientific">Haemonchus contortus</name>
    <name type="common">Barber pole worm</name>
    <dbReference type="NCBI Taxonomy" id="6289"/>
    <lineage>
        <taxon>Eukaryota</taxon>
        <taxon>Metazoa</taxon>
        <taxon>Ecdysozoa</taxon>
        <taxon>Nematoda</taxon>
        <taxon>Chromadorea</taxon>
        <taxon>Rhabditida</taxon>
        <taxon>Rhabditina</taxon>
        <taxon>Rhabditomorpha</taxon>
        <taxon>Strongyloidea</taxon>
        <taxon>Trichostrongylidae</taxon>
        <taxon>Haemonchus</taxon>
    </lineage>
</organism>
<dbReference type="Gene3D" id="3.40.50.11980">
    <property type="match status" value="1"/>
</dbReference>
<evidence type="ECO:0000313" key="3">
    <source>
        <dbReference type="Proteomes" id="UP000025227"/>
    </source>
</evidence>
<name>A0A7I4Y6F4_HAECO</name>
<feature type="compositionally biased region" description="Basic and acidic residues" evidence="1">
    <location>
        <begin position="159"/>
        <end position="170"/>
    </location>
</feature>
<keyword evidence="3" id="KW-1185">Reference proteome</keyword>
<proteinExistence type="predicted"/>
<feature type="region of interest" description="Disordered" evidence="1">
    <location>
        <begin position="71"/>
        <end position="268"/>
    </location>
</feature>
<feature type="domain" description="Zc3h12a-like Ribonuclease NYN" evidence="2">
    <location>
        <begin position="443"/>
        <end position="533"/>
    </location>
</feature>
<feature type="region of interest" description="Disordered" evidence="1">
    <location>
        <begin position="1"/>
        <end position="55"/>
    </location>
</feature>
<feature type="compositionally biased region" description="Basic and acidic residues" evidence="1">
    <location>
        <begin position="1"/>
        <end position="10"/>
    </location>
</feature>
<evidence type="ECO:0000256" key="1">
    <source>
        <dbReference type="SAM" id="MobiDB-lite"/>
    </source>
</evidence>
<dbReference type="WBParaSite" id="HCON_00051800-00001">
    <property type="protein sequence ID" value="HCON_00051800-00001"/>
    <property type="gene ID" value="HCON_00051800"/>
</dbReference>
<accession>A0A7I4Y6F4</accession>